<dbReference type="STRING" id="6669.E9HA45"/>
<evidence type="ECO:0000256" key="6">
    <source>
        <dbReference type="ARBA" id="ARBA00022807"/>
    </source>
</evidence>
<dbReference type="InterPro" id="IPR001394">
    <property type="entry name" value="Peptidase_C19_UCH"/>
</dbReference>
<name>E9HA45_DAPPU</name>
<keyword evidence="6 7" id="KW-0788">Thiol protease</keyword>
<dbReference type="PROSITE" id="PS50235">
    <property type="entry name" value="USP_3"/>
    <property type="match status" value="1"/>
</dbReference>
<gene>
    <name evidence="11" type="ORF">DAPPUDRAFT_308900</name>
</gene>
<dbReference type="Gene3D" id="3.10.20.90">
    <property type="entry name" value="Phosphatidylinositol 3-kinase Catalytic Subunit, Chain A, domain 1"/>
    <property type="match status" value="1"/>
</dbReference>
<comment type="similarity">
    <text evidence="2 7">Belongs to the peptidase C19 family.</text>
</comment>
<keyword evidence="12" id="KW-1185">Reference proteome</keyword>
<dbReference type="Pfam" id="PF06337">
    <property type="entry name" value="DUSP"/>
    <property type="match status" value="1"/>
</dbReference>
<dbReference type="InterPro" id="IPR006615">
    <property type="entry name" value="Pept_C19_DUSP"/>
</dbReference>
<evidence type="ECO:0000256" key="4">
    <source>
        <dbReference type="ARBA" id="ARBA00022786"/>
    </source>
</evidence>
<evidence type="ECO:0000313" key="12">
    <source>
        <dbReference type="Proteomes" id="UP000000305"/>
    </source>
</evidence>
<evidence type="ECO:0000313" key="11">
    <source>
        <dbReference type="EMBL" id="EFX71411.1"/>
    </source>
</evidence>
<evidence type="ECO:0000256" key="5">
    <source>
        <dbReference type="ARBA" id="ARBA00022801"/>
    </source>
</evidence>
<feature type="compositionally biased region" description="Low complexity" evidence="8">
    <location>
        <begin position="226"/>
        <end position="244"/>
    </location>
</feature>
<evidence type="ECO:0000256" key="8">
    <source>
        <dbReference type="SAM" id="MobiDB-lite"/>
    </source>
</evidence>
<dbReference type="InterPro" id="IPR035927">
    <property type="entry name" value="DUSP-like_sf"/>
</dbReference>
<dbReference type="GO" id="GO:0016579">
    <property type="term" value="P:protein deubiquitination"/>
    <property type="evidence" value="ECO:0007669"/>
    <property type="project" value="InterPro"/>
</dbReference>
<dbReference type="GO" id="GO:0004843">
    <property type="term" value="F:cysteine-type deubiquitinase activity"/>
    <property type="evidence" value="ECO:0007669"/>
    <property type="project" value="UniProtKB-UniRule"/>
</dbReference>
<feature type="region of interest" description="Disordered" evidence="8">
    <location>
        <begin position="552"/>
        <end position="577"/>
    </location>
</feature>
<dbReference type="PANTHER" id="PTHR21646">
    <property type="entry name" value="UBIQUITIN CARBOXYL-TERMINAL HYDROLASE"/>
    <property type="match status" value="1"/>
</dbReference>
<dbReference type="PROSITE" id="PS00973">
    <property type="entry name" value="USP_2"/>
    <property type="match status" value="1"/>
</dbReference>
<dbReference type="KEGG" id="dpx:DAPPUDRAFT_308900"/>
<sequence>MAEGTTASGMSETTSECSQVKDLMDQPLSDGDTWYLIDLHWFNLWKKYAGWDKWDSSNVGDLTSHPGNIDNSVLMKENSKELKEHLTEDIDFALVPETVWKLLVQWYQLAPGQEPIARKVVDHGMLTSYLRVEIYLTELKLAKYPEVEKTHLQKFSKRDTLENVEKVLREVFQIPENTNIHLWTKSSNQTYEELPMKKQSIQELSLMSNQTLVAEVQNEDGSWPRKSSYSKSRYSDGDSSSSRSVQPGRCGLNNLGNTCFMNSVLQCMSNTPPIQRYFLEERHWAELNKENPLGNQGEIAKAFADLLKAMWSGQHHSFPPRAFKLQVGRFAPQFSGYQQHDSQELLTFLLDGLHEDLNRILKKPYIELKDADGRSDEEVAREGWENYRKRNDSVIVDLFHGLLKSTLVCPECNKVSVTFDPTCYLSLPMPVKKERPVELYLARLDPEVKAMRYRVIVPKMGTILDLTEALSKLCGIPADHMIVADVHQHKFHQIFTNESSISQISERDVIYAMFGVPFILQVPREGMDYDKLYRLIITRMKRYLKTIDEDPAAPTSADAVTNVPSSIPNSCESEMDTEEADLSLENGNEAHPMETNGIEPVANQSQPKRFFTMDLVNLSGNTSLGKLKQNGKPISLAAKNFLTCEWEPAVKEASYDAEAAEDYNEDASSQQRVNVKKQVLQLKECLEVFTSIERLGADDAWYCPSCKKHVRATKKFDLWSLPEVLVIHLKRFSYTRSLRDKLDTLVEFPTRGLNMAPYIIDPNPMDAVYDLIGVCNHYGGLGGGHYTAYAKNKDDGSWYYFDDSSVSESSEDSVCSKAAYVLFYIRRNQSSRWIENVRPPLMKSSPAPVHKTHAKRNSANNSEEEMDSS</sequence>
<evidence type="ECO:0000256" key="1">
    <source>
        <dbReference type="ARBA" id="ARBA00000707"/>
    </source>
</evidence>
<evidence type="ECO:0000259" key="10">
    <source>
        <dbReference type="PROSITE" id="PS51283"/>
    </source>
</evidence>
<dbReference type="OrthoDB" id="265776at2759"/>
<dbReference type="PROSITE" id="PS51283">
    <property type="entry name" value="DUSP"/>
    <property type="match status" value="1"/>
</dbReference>
<evidence type="ECO:0000256" key="2">
    <source>
        <dbReference type="ARBA" id="ARBA00009085"/>
    </source>
</evidence>
<dbReference type="OMA" id="PCHAQQS"/>
<feature type="domain" description="USP" evidence="9">
    <location>
        <begin position="250"/>
        <end position="827"/>
    </location>
</feature>
<feature type="domain" description="DUSP" evidence="10">
    <location>
        <begin position="11"/>
        <end position="121"/>
    </location>
</feature>
<evidence type="ECO:0000256" key="7">
    <source>
        <dbReference type="RuleBase" id="RU366025"/>
    </source>
</evidence>
<feature type="region of interest" description="Disordered" evidence="8">
    <location>
        <begin position="843"/>
        <end position="869"/>
    </location>
</feature>
<dbReference type="GO" id="GO:0006508">
    <property type="term" value="P:proteolysis"/>
    <property type="evidence" value="ECO:0007669"/>
    <property type="project" value="UniProtKB-KW"/>
</dbReference>
<dbReference type="EMBL" id="GL732610">
    <property type="protein sequence ID" value="EFX71411.1"/>
    <property type="molecule type" value="Genomic_DNA"/>
</dbReference>
<dbReference type="Pfam" id="PF00443">
    <property type="entry name" value="UCH"/>
    <property type="match status" value="1"/>
</dbReference>
<proteinExistence type="inferred from homology"/>
<dbReference type="Gene3D" id="3.30.2230.10">
    <property type="entry name" value="DUSP-like"/>
    <property type="match status" value="1"/>
</dbReference>
<dbReference type="PROSITE" id="PS00972">
    <property type="entry name" value="USP_1"/>
    <property type="match status" value="1"/>
</dbReference>
<dbReference type="Proteomes" id="UP000000305">
    <property type="component" value="Unassembled WGS sequence"/>
</dbReference>
<dbReference type="InterPro" id="IPR028889">
    <property type="entry name" value="USP"/>
</dbReference>
<feature type="region of interest" description="Disordered" evidence="8">
    <location>
        <begin position="217"/>
        <end position="248"/>
    </location>
</feature>
<dbReference type="InParanoid" id="E9HA45"/>
<dbReference type="InterPro" id="IPR050185">
    <property type="entry name" value="Ub_carboxyl-term_hydrolase"/>
</dbReference>
<dbReference type="EC" id="3.4.19.12" evidence="7"/>
<dbReference type="InterPro" id="IPR018200">
    <property type="entry name" value="USP_CS"/>
</dbReference>
<keyword evidence="3 7" id="KW-0645">Protease</keyword>
<keyword evidence="4 7" id="KW-0833">Ubl conjugation pathway</keyword>
<dbReference type="Pfam" id="PF14836">
    <property type="entry name" value="Ubiquitin_3"/>
    <property type="match status" value="1"/>
</dbReference>
<dbReference type="PANTHER" id="PTHR21646:SF24">
    <property type="entry name" value="UBIQUITIN CARBOXYL-TERMINAL HYDROLASE"/>
    <property type="match status" value="1"/>
</dbReference>
<dbReference type="InterPro" id="IPR038765">
    <property type="entry name" value="Papain-like_cys_pep_sf"/>
</dbReference>
<accession>E9HA45</accession>
<dbReference type="eggNOG" id="KOG1870">
    <property type="taxonomic scope" value="Eukaryota"/>
</dbReference>
<organism evidence="11 12">
    <name type="scientific">Daphnia pulex</name>
    <name type="common">Water flea</name>
    <dbReference type="NCBI Taxonomy" id="6669"/>
    <lineage>
        <taxon>Eukaryota</taxon>
        <taxon>Metazoa</taxon>
        <taxon>Ecdysozoa</taxon>
        <taxon>Arthropoda</taxon>
        <taxon>Crustacea</taxon>
        <taxon>Branchiopoda</taxon>
        <taxon>Diplostraca</taxon>
        <taxon>Cladocera</taxon>
        <taxon>Anomopoda</taxon>
        <taxon>Daphniidae</taxon>
        <taxon>Daphnia</taxon>
    </lineage>
</organism>
<comment type="catalytic activity">
    <reaction evidence="1 7">
        <text>Thiol-dependent hydrolysis of ester, thioester, amide, peptide and isopeptide bonds formed by the C-terminal Gly of ubiquitin (a 76-residue protein attached to proteins as an intracellular targeting signal).</text>
        <dbReference type="EC" id="3.4.19.12"/>
    </reaction>
</comment>
<dbReference type="Gene3D" id="3.90.70.10">
    <property type="entry name" value="Cysteine proteinases"/>
    <property type="match status" value="2"/>
</dbReference>
<feature type="compositionally biased region" description="Polar residues" evidence="8">
    <location>
        <begin position="558"/>
        <end position="572"/>
    </location>
</feature>
<dbReference type="SMART" id="SM00695">
    <property type="entry name" value="DUSP"/>
    <property type="match status" value="1"/>
</dbReference>
<dbReference type="PhylomeDB" id="E9HA45"/>
<reference evidence="11 12" key="1">
    <citation type="journal article" date="2011" name="Science">
        <title>The ecoresponsive genome of Daphnia pulex.</title>
        <authorList>
            <person name="Colbourne J.K."/>
            <person name="Pfrender M.E."/>
            <person name="Gilbert D."/>
            <person name="Thomas W.K."/>
            <person name="Tucker A."/>
            <person name="Oakley T.H."/>
            <person name="Tokishita S."/>
            <person name="Aerts A."/>
            <person name="Arnold G.J."/>
            <person name="Basu M.K."/>
            <person name="Bauer D.J."/>
            <person name="Caceres C.E."/>
            <person name="Carmel L."/>
            <person name="Casola C."/>
            <person name="Choi J.H."/>
            <person name="Detter J.C."/>
            <person name="Dong Q."/>
            <person name="Dusheyko S."/>
            <person name="Eads B.D."/>
            <person name="Frohlich T."/>
            <person name="Geiler-Samerotte K.A."/>
            <person name="Gerlach D."/>
            <person name="Hatcher P."/>
            <person name="Jogdeo S."/>
            <person name="Krijgsveld J."/>
            <person name="Kriventseva E.V."/>
            <person name="Kultz D."/>
            <person name="Laforsch C."/>
            <person name="Lindquist E."/>
            <person name="Lopez J."/>
            <person name="Manak J.R."/>
            <person name="Muller J."/>
            <person name="Pangilinan J."/>
            <person name="Patwardhan R.P."/>
            <person name="Pitluck S."/>
            <person name="Pritham E.J."/>
            <person name="Rechtsteiner A."/>
            <person name="Rho M."/>
            <person name="Rogozin I.B."/>
            <person name="Sakarya O."/>
            <person name="Salamov A."/>
            <person name="Schaack S."/>
            <person name="Shapiro H."/>
            <person name="Shiga Y."/>
            <person name="Skalitzky C."/>
            <person name="Smith Z."/>
            <person name="Souvorov A."/>
            <person name="Sung W."/>
            <person name="Tang Z."/>
            <person name="Tsuchiya D."/>
            <person name="Tu H."/>
            <person name="Vos H."/>
            <person name="Wang M."/>
            <person name="Wolf Y.I."/>
            <person name="Yamagata H."/>
            <person name="Yamada T."/>
            <person name="Ye Y."/>
            <person name="Shaw J.R."/>
            <person name="Andrews J."/>
            <person name="Crease T.J."/>
            <person name="Tang H."/>
            <person name="Lucas S.M."/>
            <person name="Robertson H.M."/>
            <person name="Bork P."/>
            <person name="Koonin E.V."/>
            <person name="Zdobnov E.M."/>
            <person name="Grigoriev I.V."/>
            <person name="Lynch M."/>
            <person name="Boore J.L."/>
        </authorList>
    </citation>
    <scope>NUCLEOTIDE SEQUENCE [LARGE SCALE GENOMIC DNA]</scope>
</reference>
<protein>
    <recommendedName>
        <fullName evidence="7">Ubiquitin carboxyl-terminal hydrolase</fullName>
        <ecNumber evidence="7">3.4.19.12</ecNumber>
    </recommendedName>
</protein>
<keyword evidence="5 7" id="KW-0378">Hydrolase</keyword>
<dbReference type="HOGENOM" id="CLU_001060_7_1_1"/>
<dbReference type="SUPFAM" id="SSF54001">
    <property type="entry name" value="Cysteine proteinases"/>
    <property type="match status" value="1"/>
</dbReference>
<dbReference type="AlphaFoldDB" id="E9HA45"/>
<evidence type="ECO:0000259" key="9">
    <source>
        <dbReference type="PROSITE" id="PS50235"/>
    </source>
</evidence>
<dbReference type="SUPFAM" id="SSF143791">
    <property type="entry name" value="DUSP-like"/>
    <property type="match status" value="1"/>
</dbReference>
<evidence type="ECO:0000256" key="3">
    <source>
        <dbReference type="ARBA" id="ARBA00022670"/>
    </source>
</evidence>
<dbReference type="InterPro" id="IPR028135">
    <property type="entry name" value="Ub_USP-typ"/>
</dbReference>